<evidence type="ECO:0000256" key="2">
    <source>
        <dbReference type="ARBA" id="ARBA00006464"/>
    </source>
</evidence>
<evidence type="ECO:0000256" key="3">
    <source>
        <dbReference type="ARBA" id="ARBA00022475"/>
    </source>
</evidence>
<dbReference type="AlphaFoldDB" id="A0A1F5H4W3"/>
<evidence type="ECO:0000256" key="1">
    <source>
        <dbReference type="ARBA" id="ARBA00004236"/>
    </source>
</evidence>
<comment type="subcellular location">
    <subcellularLocation>
        <location evidence="1">Cell membrane</location>
    </subcellularLocation>
</comment>
<feature type="transmembrane region" description="Helical" evidence="8">
    <location>
        <begin position="20"/>
        <end position="39"/>
    </location>
</feature>
<dbReference type="GO" id="GO:0005886">
    <property type="term" value="C:plasma membrane"/>
    <property type="evidence" value="ECO:0007669"/>
    <property type="project" value="UniProtKB-SubCell"/>
</dbReference>
<feature type="domain" description="Bacterial sugar transferase" evidence="9">
    <location>
        <begin position="13"/>
        <end position="216"/>
    </location>
</feature>
<evidence type="ECO:0000256" key="7">
    <source>
        <dbReference type="ARBA" id="ARBA00023136"/>
    </source>
</evidence>
<keyword evidence="4" id="KW-0808">Transferase</keyword>
<dbReference type="Pfam" id="PF02397">
    <property type="entry name" value="Bac_transf"/>
    <property type="match status" value="1"/>
</dbReference>
<gene>
    <name evidence="10" type="ORF">A2W45_02080</name>
</gene>
<evidence type="ECO:0000256" key="8">
    <source>
        <dbReference type="SAM" id="Phobius"/>
    </source>
</evidence>
<keyword evidence="7 8" id="KW-0472">Membrane</keyword>
<dbReference type="EMBL" id="MFBH01000032">
    <property type="protein sequence ID" value="OGD99216.1"/>
    <property type="molecule type" value="Genomic_DNA"/>
</dbReference>
<keyword evidence="6 8" id="KW-1133">Transmembrane helix</keyword>
<dbReference type="Proteomes" id="UP000178393">
    <property type="component" value="Unassembled WGS sequence"/>
</dbReference>
<keyword evidence="3" id="KW-1003">Cell membrane</keyword>
<sequence length="222" mass="25517">MRNFPGMLYDFLKRTIDIVGSLIALVILSPLMILVIVGIKLMSEGPIFYTPERVGKGGRLFKMLKFRSMKMYRIKGKIVHAEKYLLKNPKLLALYKKGSFKLTDDPRITPFGKIIRKFSLDELPQLINILKGDMALVGPRAYQKDELDHQQKVYPHTKSYVKIILRARPGASGPWQVSGRSQINFDRRVEMDANYIKRRSIIYDLWIIIKTPFAMLSGEGAI</sequence>
<evidence type="ECO:0000259" key="9">
    <source>
        <dbReference type="Pfam" id="PF02397"/>
    </source>
</evidence>
<evidence type="ECO:0000256" key="4">
    <source>
        <dbReference type="ARBA" id="ARBA00022679"/>
    </source>
</evidence>
<evidence type="ECO:0000256" key="6">
    <source>
        <dbReference type="ARBA" id="ARBA00022989"/>
    </source>
</evidence>
<dbReference type="PANTHER" id="PTHR30576">
    <property type="entry name" value="COLANIC BIOSYNTHESIS UDP-GLUCOSE LIPID CARRIER TRANSFERASE"/>
    <property type="match status" value="1"/>
</dbReference>
<dbReference type="GO" id="GO:0016780">
    <property type="term" value="F:phosphotransferase activity, for other substituted phosphate groups"/>
    <property type="evidence" value="ECO:0007669"/>
    <property type="project" value="TreeGrafter"/>
</dbReference>
<accession>A0A1F5H4W3</accession>
<reference evidence="10 11" key="1">
    <citation type="journal article" date="2016" name="Nat. Commun.">
        <title>Thousands of microbial genomes shed light on interconnected biogeochemical processes in an aquifer system.</title>
        <authorList>
            <person name="Anantharaman K."/>
            <person name="Brown C.T."/>
            <person name="Hug L.A."/>
            <person name="Sharon I."/>
            <person name="Castelle C.J."/>
            <person name="Probst A.J."/>
            <person name="Thomas B.C."/>
            <person name="Singh A."/>
            <person name="Wilkins M.J."/>
            <person name="Karaoz U."/>
            <person name="Brodie E.L."/>
            <person name="Williams K.H."/>
            <person name="Hubbard S.S."/>
            <person name="Banfield J.F."/>
        </authorList>
    </citation>
    <scope>NUCLEOTIDE SEQUENCE [LARGE SCALE GENOMIC DNA]</scope>
</reference>
<proteinExistence type="inferred from homology"/>
<evidence type="ECO:0000256" key="5">
    <source>
        <dbReference type="ARBA" id="ARBA00022692"/>
    </source>
</evidence>
<evidence type="ECO:0000313" key="10">
    <source>
        <dbReference type="EMBL" id="OGD99216.1"/>
    </source>
</evidence>
<comment type="caution">
    <text evidence="10">The sequence shown here is derived from an EMBL/GenBank/DDBJ whole genome shotgun (WGS) entry which is preliminary data.</text>
</comment>
<comment type="similarity">
    <text evidence="2">Belongs to the bacterial sugar transferase family.</text>
</comment>
<evidence type="ECO:0000313" key="11">
    <source>
        <dbReference type="Proteomes" id="UP000178393"/>
    </source>
</evidence>
<organism evidence="10 11">
    <name type="scientific">Candidatus Curtissbacteria bacterium RIFCSPHIGHO2_12_41_11</name>
    <dbReference type="NCBI Taxonomy" id="1797718"/>
    <lineage>
        <taxon>Bacteria</taxon>
        <taxon>Candidatus Curtissiibacteriota</taxon>
    </lineage>
</organism>
<dbReference type="InterPro" id="IPR003362">
    <property type="entry name" value="Bact_transf"/>
</dbReference>
<name>A0A1F5H4W3_9BACT</name>
<keyword evidence="5 8" id="KW-0812">Transmembrane</keyword>
<protein>
    <recommendedName>
        <fullName evidence="9">Bacterial sugar transferase domain-containing protein</fullName>
    </recommendedName>
</protein>
<dbReference type="PANTHER" id="PTHR30576:SF4">
    <property type="entry name" value="UNDECAPRENYL-PHOSPHATE GALACTOSE PHOSPHOTRANSFERASE"/>
    <property type="match status" value="1"/>
</dbReference>